<evidence type="ECO:0000313" key="1">
    <source>
        <dbReference type="EMBL" id="EEC10851.1"/>
    </source>
</evidence>
<keyword evidence="3" id="KW-1185">Reference proteome</keyword>
<dbReference type="VEuPathDB" id="VectorBase:ISCI019670"/>
<dbReference type="Proteomes" id="UP000001555">
    <property type="component" value="Unassembled WGS sequence"/>
</dbReference>
<gene>
    <name evidence="1" type="ORF">IscW_ISCW019670</name>
</gene>
<accession>B7PW79</accession>
<dbReference type="HOGENOM" id="CLU_2925176_0_0_1"/>
<sequence>MADTESLKFADADSVYEALLLSIEAAPPCDLNRLSPRHALLPRKAVQAKRVSFALGSPEGA</sequence>
<dbReference type="PaxDb" id="6945-B7PW79"/>
<dbReference type="VEuPathDB" id="VectorBase:ISCP_030866"/>
<dbReference type="EMBL" id="DS806217">
    <property type="protein sequence ID" value="EEC10851.1"/>
    <property type="molecule type" value="Genomic_DNA"/>
</dbReference>
<dbReference type="EnsemblMetazoa" id="ISCW019670-RA">
    <property type="protein sequence ID" value="ISCW019670-PA"/>
    <property type="gene ID" value="ISCW019670"/>
</dbReference>
<dbReference type="VEuPathDB" id="VectorBase:ISCW019670"/>
<organism>
    <name type="scientific">Ixodes scapularis</name>
    <name type="common">Black-legged tick</name>
    <name type="synonym">Deer tick</name>
    <dbReference type="NCBI Taxonomy" id="6945"/>
    <lineage>
        <taxon>Eukaryota</taxon>
        <taxon>Metazoa</taxon>
        <taxon>Ecdysozoa</taxon>
        <taxon>Arthropoda</taxon>
        <taxon>Chelicerata</taxon>
        <taxon>Arachnida</taxon>
        <taxon>Acari</taxon>
        <taxon>Parasitiformes</taxon>
        <taxon>Ixodida</taxon>
        <taxon>Ixodoidea</taxon>
        <taxon>Ixodidae</taxon>
        <taxon>Ixodinae</taxon>
        <taxon>Ixodes</taxon>
    </lineage>
</organism>
<reference evidence="1 3" key="1">
    <citation type="submission" date="2008-03" db="EMBL/GenBank/DDBJ databases">
        <title>Annotation of Ixodes scapularis.</title>
        <authorList>
            <consortium name="Ixodes scapularis Genome Project Consortium"/>
            <person name="Caler E."/>
            <person name="Hannick L.I."/>
            <person name="Bidwell S."/>
            <person name="Joardar V."/>
            <person name="Thiagarajan M."/>
            <person name="Amedeo P."/>
            <person name="Galinsky K.J."/>
            <person name="Schobel S."/>
            <person name="Inman J."/>
            <person name="Hostetler J."/>
            <person name="Miller J."/>
            <person name="Hammond M."/>
            <person name="Megy K."/>
            <person name="Lawson D."/>
            <person name="Kodira C."/>
            <person name="Sutton G."/>
            <person name="Meyer J."/>
            <person name="Hill C.A."/>
            <person name="Birren B."/>
            <person name="Nene V."/>
            <person name="Collins F."/>
            <person name="Alarcon-Chaidez F."/>
            <person name="Wikel S."/>
            <person name="Strausberg R."/>
        </authorList>
    </citation>
    <scope>NUCLEOTIDE SEQUENCE [LARGE SCALE GENOMIC DNA]</scope>
    <source>
        <strain evidence="3">Wikel</strain>
        <strain evidence="1">Wikel colony</strain>
    </source>
</reference>
<dbReference type="EMBL" id="ABJB010454531">
    <property type="status" value="NOT_ANNOTATED_CDS"/>
    <property type="molecule type" value="Genomic_DNA"/>
</dbReference>
<proteinExistence type="predicted"/>
<protein>
    <submittedName>
        <fullName evidence="1 2">Uncharacterized protein</fullName>
    </submittedName>
</protein>
<dbReference type="AlphaFoldDB" id="B7PW79"/>
<name>B7PW79_IXOSC</name>
<evidence type="ECO:0000313" key="3">
    <source>
        <dbReference type="Proteomes" id="UP000001555"/>
    </source>
</evidence>
<reference evidence="2" key="2">
    <citation type="submission" date="2020-05" db="UniProtKB">
        <authorList>
            <consortium name="EnsemblMetazoa"/>
        </authorList>
    </citation>
    <scope>IDENTIFICATION</scope>
    <source>
        <strain evidence="2">wikel</strain>
    </source>
</reference>
<dbReference type="InParanoid" id="B7PW79"/>
<evidence type="ECO:0000313" key="2">
    <source>
        <dbReference type="EnsemblMetazoa" id="ISCW019670-PA"/>
    </source>
</evidence>
<dbReference type="OrthoDB" id="438726at2759"/>